<dbReference type="EMBL" id="LEDI01000012">
    <property type="protein sequence ID" value="KLQ05746.1"/>
    <property type="molecule type" value="Genomic_DNA"/>
</dbReference>
<dbReference type="AlphaFoldDB" id="A0A837LHA6"/>
<dbReference type="RefSeq" id="WP_047727208.1">
    <property type="nucleotide sequence ID" value="NZ_JAMGGD010000002.1"/>
</dbReference>
<evidence type="ECO:0000313" key="1">
    <source>
        <dbReference type="EMBL" id="KLQ05746.1"/>
    </source>
</evidence>
<protein>
    <submittedName>
        <fullName evidence="1">Uncharacterized protein</fullName>
    </submittedName>
</protein>
<gene>
    <name evidence="1" type="ORF">ABF77_07760</name>
</gene>
<accession>A0A837LHA6</accession>
<name>A0A837LHA6_9ENTR</name>
<organism evidence="1 2">
    <name type="scientific">Enterobacter roggenkampii</name>
    <dbReference type="NCBI Taxonomy" id="1812935"/>
    <lineage>
        <taxon>Bacteria</taxon>
        <taxon>Pseudomonadati</taxon>
        <taxon>Pseudomonadota</taxon>
        <taxon>Gammaproteobacteria</taxon>
        <taxon>Enterobacterales</taxon>
        <taxon>Enterobacteriaceae</taxon>
        <taxon>Enterobacter</taxon>
        <taxon>Enterobacter cloacae complex</taxon>
    </lineage>
</organism>
<sequence length="52" mass="6021">MTVTHNGKQYTAKKLNDNEWQLTSVSAPRDKLTLNRWQMHIAGLLKQVEVKV</sequence>
<comment type="caution">
    <text evidence="1">The sequence shown here is derived from an EMBL/GenBank/DDBJ whole genome shotgun (WGS) entry which is preliminary data.</text>
</comment>
<proteinExistence type="predicted"/>
<evidence type="ECO:0000313" key="2">
    <source>
        <dbReference type="Proteomes" id="UP000036013"/>
    </source>
</evidence>
<dbReference type="Proteomes" id="UP000036013">
    <property type="component" value="Unassembled WGS sequence"/>
</dbReference>
<reference evidence="1 2" key="1">
    <citation type="submission" date="2015-06" db="EMBL/GenBank/DDBJ databases">
        <authorList>
            <person name="Adams M."/>
            <person name="Sutton G."/>
            <person name="Nelson K."/>
            <person name="Bonomo R."/>
            <person name="McCorrison J."/>
            <person name="Sanka R."/>
            <person name="Brinkac L."/>
            <person name="Nierman W."/>
        </authorList>
    </citation>
    <scope>NUCLEOTIDE SEQUENCE [LARGE SCALE GENOMIC DNA]</scope>
    <source>
        <strain evidence="1 2">GN02692</strain>
    </source>
</reference>